<dbReference type="Gene3D" id="3.40.367.20">
    <property type="match status" value="1"/>
</dbReference>
<dbReference type="EMBL" id="FWFO01000002">
    <property type="protein sequence ID" value="SLN53712.1"/>
    <property type="molecule type" value="Genomic_DNA"/>
</dbReference>
<evidence type="ECO:0000256" key="2">
    <source>
        <dbReference type="ARBA" id="ARBA00022777"/>
    </source>
</evidence>
<evidence type="ECO:0000313" key="6">
    <source>
        <dbReference type="Proteomes" id="UP000193077"/>
    </source>
</evidence>
<dbReference type="InterPro" id="IPR050201">
    <property type="entry name" value="Bacterial_glucokinase"/>
</dbReference>
<sequence length="304" mass="31831">MTVLVADVGGTNTRIGLADGGAVTRISRYENDVYPSFDAVLTEYVSQLEDVSFSGAVIAVAGPVTSDRASLTNRNWRFDSGRLAALLPGTGKVHLLNDLAALGHALPDLAEQQIATLLAGSGQQINTQQLVVGVGTGFNVCLLRDGVVMAAELGHASLPSNVQAVLVASLGRRAEMFPTNEAILSGRGLSRLHKAMTDTDMDGPSIISATGVNGCDVATETVSLFARVLGCFTRELVFQYLPMGGIYFAGGAARGLLGSNARHDFAAAFLQEGAFYEQMAQIPVHMISDDQAALTGAARYLGGR</sequence>
<dbReference type="Gene3D" id="3.30.420.40">
    <property type="match status" value="1"/>
</dbReference>
<proteinExistence type="inferred from homology"/>
<dbReference type="GO" id="GO:0005536">
    <property type="term" value="F:D-glucose binding"/>
    <property type="evidence" value="ECO:0007669"/>
    <property type="project" value="InterPro"/>
</dbReference>
<dbReference type="InterPro" id="IPR000253">
    <property type="entry name" value="FHA_dom"/>
</dbReference>
<organism evidence="5 6">
    <name type="scientific">Falsiruegeria litorea R37</name>
    <dbReference type="NCBI Taxonomy" id="1200284"/>
    <lineage>
        <taxon>Bacteria</taxon>
        <taxon>Pseudomonadati</taxon>
        <taxon>Pseudomonadota</taxon>
        <taxon>Alphaproteobacteria</taxon>
        <taxon>Rhodobacterales</taxon>
        <taxon>Roseobacteraceae</taxon>
        <taxon>Falsiruegeria</taxon>
    </lineage>
</organism>
<dbReference type="Proteomes" id="UP000193077">
    <property type="component" value="Unassembled WGS sequence"/>
</dbReference>
<protein>
    <submittedName>
        <fullName evidence="5">Glucokinase</fullName>
        <ecNumber evidence="5">2.7.1.2</ecNumber>
    </submittedName>
</protein>
<feature type="domain" description="FHA" evidence="4">
    <location>
        <begin position="168"/>
        <end position="222"/>
    </location>
</feature>
<name>A0A1Y5T256_9RHOB</name>
<comment type="similarity">
    <text evidence="3">Belongs to the bacterial glucokinase family.</text>
</comment>
<reference evidence="5 6" key="1">
    <citation type="submission" date="2017-03" db="EMBL/GenBank/DDBJ databases">
        <authorList>
            <person name="Afonso C.L."/>
            <person name="Miller P.J."/>
            <person name="Scott M.A."/>
            <person name="Spackman E."/>
            <person name="Goraichik I."/>
            <person name="Dimitrov K.M."/>
            <person name="Suarez D.L."/>
            <person name="Swayne D.E."/>
        </authorList>
    </citation>
    <scope>NUCLEOTIDE SEQUENCE [LARGE SCALE GENOMIC DNA]</scope>
    <source>
        <strain evidence="5 6">CECT 7639</strain>
    </source>
</reference>
<keyword evidence="1 5" id="KW-0808">Transferase</keyword>
<dbReference type="CDD" id="cd24008">
    <property type="entry name" value="ASKHA_NBD_GLK"/>
    <property type="match status" value="1"/>
</dbReference>
<dbReference type="GO" id="GO:0006096">
    <property type="term" value="P:glycolytic process"/>
    <property type="evidence" value="ECO:0007669"/>
    <property type="project" value="InterPro"/>
</dbReference>
<dbReference type="EC" id="2.7.1.2" evidence="5"/>
<dbReference type="GO" id="GO:0005829">
    <property type="term" value="C:cytosol"/>
    <property type="evidence" value="ECO:0007669"/>
    <property type="project" value="TreeGrafter"/>
</dbReference>
<dbReference type="PANTHER" id="PTHR47690">
    <property type="entry name" value="GLUCOKINASE"/>
    <property type="match status" value="1"/>
</dbReference>
<dbReference type="SUPFAM" id="SSF53067">
    <property type="entry name" value="Actin-like ATPase domain"/>
    <property type="match status" value="1"/>
</dbReference>
<dbReference type="PROSITE" id="PS50006">
    <property type="entry name" value="FHA_DOMAIN"/>
    <property type="match status" value="1"/>
</dbReference>
<dbReference type="GO" id="GO:0004340">
    <property type="term" value="F:glucokinase activity"/>
    <property type="evidence" value="ECO:0007669"/>
    <property type="project" value="UniProtKB-EC"/>
</dbReference>
<accession>A0A1Y5T256</accession>
<keyword evidence="6" id="KW-1185">Reference proteome</keyword>
<dbReference type="RefSeq" id="WP_085796482.1">
    <property type="nucleotide sequence ID" value="NZ_FWFO01000002.1"/>
</dbReference>
<evidence type="ECO:0000259" key="4">
    <source>
        <dbReference type="PROSITE" id="PS50006"/>
    </source>
</evidence>
<evidence type="ECO:0000256" key="1">
    <source>
        <dbReference type="ARBA" id="ARBA00022679"/>
    </source>
</evidence>
<evidence type="ECO:0000313" key="5">
    <source>
        <dbReference type="EMBL" id="SLN53712.1"/>
    </source>
</evidence>
<evidence type="ECO:0000256" key="3">
    <source>
        <dbReference type="RuleBase" id="RU004046"/>
    </source>
</evidence>
<dbReference type="OrthoDB" id="9765195at2"/>
<dbReference type="AlphaFoldDB" id="A0A1Y5T256"/>
<dbReference type="PANTHER" id="PTHR47690:SF1">
    <property type="entry name" value="GLUCOKINASE"/>
    <property type="match status" value="1"/>
</dbReference>
<dbReference type="GO" id="GO:0005524">
    <property type="term" value="F:ATP binding"/>
    <property type="evidence" value="ECO:0007669"/>
    <property type="project" value="InterPro"/>
</dbReference>
<dbReference type="Pfam" id="PF02685">
    <property type="entry name" value="Glucokinase"/>
    <property type="match status" value="1"/>
</dbReference>
<dbReference type="InterPro" id="IPR043129">
    <property type="entry name" value="ATPase_NBD"/>
</dbReference>
<dbReference type="InterPro" id="IPR003836">
    <property type="entry name" value="Glucokinase"/>
</dbReference>
<keyword evidence="2 5" id="KW-0418">Kinase</keyword>
<gene>
    <name evidence="5" type="primary">glk</name>
    <name evidence="5" type="ORF">TRL7639_02800</name>
</gene>